<accession>A0A366XWF4</accession>
<protein>
    <submittedName>
        <fullName evidence="2">Glycosyltransferase family 1 protein</fullName>
    </submittedName>
</protein>
<comment type="caution">
    <text evidence="2">The sequence shown here is derived from an EMBL/GenBank/DDBJ whole genome shotgun (WGS) entry which is preliminary data.</text>
</comment>
<dbReference type="RefSeq" id="WP_113805712.1">
    <property type="nucleotide sequence ID" value="NZ_QOCW01000007.1"/>
</dbReference>
<evidence type="ECO:0000313" key="3">
    <source>
        <dbReference type="Proteomes" id="UP000253314"/>
    </source>
</evidence>
<reference evidence="2 3" key="1">
    <citation type="submission" date="2018-07" db="EMBL/GenBank/DDBJ databases">
        <title>Lottiidibacillus patelloidae gen. nov., sp. nov., isolated from the intestinal tract of a marine limpet and the reclassification of B. taeanensis BH030017T, B. algicola KMM 3737T and B. hwajinpoensis SW-72T as genus Lottiidibacillus.</title>
        <authorList>
            <person name="Liu R."/>
            <person name="Huang Z."/>
        </authorList>
    </citation>
    <scope>NUCLEOTIDE SEQUENCE [LARGE SCALE GENOMIC DNA]</scope>
    <source>
        <strain evidence="2 3">BH030017</strain>
    </source>
</reference>
<evidence type="ECO:0000259" key="1">
    <source>
        <dbReference type="Pfam" id="PF13524"/>
    </source>
</evidence>
<dbReference type="GO" id="GO:0016740">
    <property type="term" value="F:transferase activity"/>
    <property type="evidence" value="ECO:0007669"/>
    <property type="project" value="UniProtKB-KW"/>
</dbReference>
<dbReference type="Pfam" id="PF13524">
    <property type="entry name" value="Glyco_trans_1_2"/>
    <property type="match status" value="1"/>
</dbReference>
<proteinExistence type="predicted"/>
<dbReference type="OrthoDB" id="5121913at2"/>
<dbReference type="InterPro" id="IPR055259">
    <property type="entry name" value="YkvP/CgeB_Glyco_trans-like"/>
</dbReference>
<name>A0A366XWF4_9BACI</name>
<feature type="domain" description="Spore protein YkvP/CgeB glycosyl transferase-like" evidence="1">
    <location>
        <begin position="165"/>
        <end position="300"/>
    </location>
</feature>
<gene>
    <name evidence="2" type="ORF">DS031_08870</name>
</gene>
<evidence type="ECO:0000313" key="2">
    <source>
        <dbReference type="EMBL" id="RBW69956.1"/>
    </source>
</evidence>
<organism evidence="2 3">
    <name type="scientific">Bacillus taeanensis</name>
    <dbReference type="NCBI Taxonomy" id="273032"/>
    <lineage>
        <taxon>Bacteria</taxon>
        <taxon>Bacillati</taxon>
        <taxon>Bacillota</taxon>
        <taxon>Bacilli</taxon>
        <taxon>Bacillales</taxon>
        <taxon>Bacillaceae</taxon>
        <taxon>Bacillus</taxon>
    </lineage>
</organism>
<keyword evidence="3" id="KW-1185">Reference proteome</keyword>
<keyword evidence="2" id="KW-0808">Transferase</keyword>
<dbReference type="Proteomes" id="UP000253314">
    <property type="component" value="Unassembled WGS sequence"/>
</dbReference>
<sequence>MKKIKLLVTTGDFSRYISPDFHYLLTEVSKLTDLIVWHKSGDIHEILNTLNVRPDFIFINEFGESNSPTITGLESLDIPYAVYLYDIHHRLEERKSALDRMNVKYIFSHYRDKFYEWYSEFSDKMYWLPQHANTKIFKDYALPKEIDYLIMGAVHHRVYPLRYKIIETMQNKPGFVYHQHPGYRNIEEHEKGKVFAGEKYAKEINKAKIFFTCDSQYKYPIAKYFEVPACNTLLLASSSKELIDLGFVPDVHFVSINEENFEEKAAYYLRNEEKRKKIAKNGFQLVHRKHSTSQRALELVTMIEKILKNERKKK</sequence>
<dbReference type="AlphaFoldDB" id="A0A366XWF4"/>
<dbReference type="EMBL" id="QOCW01000007">
    <property type="protein sequence ID" value="RBW69956.1"/>
    <property type="molecule type" value="Genomic_DNA"/>
</dbReference>